<sequence length="341" mass="38327">MASPLAQAQSEGLCLRYPESAGVHREISLEGAVNMLMRAAHVAQTVPFSWGYIDKPGEGQTYVIFLPPERPFPNDGVRYQDNEAKVVVSVGNGREMEICEVKFGFIPNSQDQQAWRFRRRYRLIKGTPCPQLVLVHYTRGQAAPINPALFQQPVRGYPLRPITESGVFVAGERAGQKAQPQGNMMHNQMPAGPPGMPPMNMHQQQTMVAHQNNNMEMMERRHRERQAAERAANPPVRPPRPEDDDSGDEVEQVSTRTLSMARYKRNHELMNEVFQTAAFGNKAIPQKPGISSIFSQAELEAKVAKLQGEIEQLKQRSDERRARAEQKRSNGIDSMGDVMTI</sequence>
<dbReference type="AlphaFoldDB" id="A0A8H5G9Z6"/>
<dbReference type="GO" id="GO:0006338">
    <property type="term" value="P:chromatin remodeling"/>
    <property type="evidence" value="ECO:0007669"/>
    <property type="project" value="InterPro"/>
</dbReference>
<evidence type="ECO:0000259" key="2">
    <source>
        <dbReference type="Pfam" id="PF08549"/>
    </source>
</evidence>
<evidence type="ECO:0000313" key="5">
    <source>
        <dbReference type="Proteomes" id="UP000559027"/>
    </source>
</evidence>
<feature type="compositionally biased region" description="Basic and acidic residues" evidence="1">
    <location>
        <begin position="217"/>
        <end position="228"/>
    </location>
</feature>
<reference evidence="4 5" key="1">
    <citation type="journal article" date="2020" name="ISME J.">
        <title>Uncovering the hidden diversity of litter-decomposition mechanisms in mushroom-forming fungi.</title>
        <authorList>
            <person name="Floudas D."/>
            <person name="Bentzer J."/>
            <person name="Ahren D."/>
            <person name="Johansson T."/>
            <person name="Persson P."/>
            <person name="Tunlid A."/>
        </authorList>
    </citation>
    <scope>NUCLEOTIDE SEQUENCE [LARGE SCALE GENOMIC DNA]</scope>
    <source>
        <strain evidence="4 5">CBS 146.42</strain>
    </source>
</reference>
<feature type="domain" description="SWI/SNF and RSC complexes subunit Ssr4 C-terminal" evidence="3">
    <location>
        <begin position="242"/>
        <end position="276"/>
    </location>
</feature>
<proteinExistence type="predicted"/>
<dbReference type="Pfam" id="PF08549">
    <property type="entry name" value="SWI-SNF_Ssr4_N"/>
    <property type="match status" value="1"/>
</dbReference>
<feature type="region of interest" description="Disordered" evidence="1">
    <location>
        <begin position="217"/>
        <end position="254"/>
    </location>
</feature>
<dbReference type="OrthoDB" id="5321006at2759"/>
<dbReference type="InterPro" id="IPR013859">
    <property type="entry name" value="Ssr4_N"/>
</dbReference>
<dbReference type="Pfam" id="PF20497">
    <property type="entry name" value="SWI-SNF_Ssr4_C"/>
    <property type="match status" value="1"/>
</dbReference>
<keyword evidence="5" id="KW-1185">Reference proteome</keyword>
<name>A0A8H5G9Z6_9AGAR</name>
<dbReference type="InterPro" id="IPR046464">
    <property type="entry name" value="SWI-SNF_Ssr4_C"/>
</dbReference>
<gene>
    <name evidence="4" type="ORF">D9756_004859</name>
</gene>
<protein>
    <submittedName>
        <fullName evidence="4">Uncharacterized protein</fullName>
    </submittedName>
</protein>
<feature type="region of interest" description="Disordered" evidence="1">
    <location>
        <begin position="314"/>
        <end position="341"/>
    </location>
</feature>
<accession>A0A8H5G9Z6</accession>
<feature type="compositionally biased region" description="Basic and acidic residues" evidence="1">
    <location>
        <begin position="314"/>
        <end position="330"/>
    </location>
</feature>
<comment type="caution">
    <text evidence="4">The sequence shown here is derived from an EMBL/GenBank/DDBJ whole genome shotgun (WGS) entry which is preliminary data.</text>
</comment>
<dbReference type="Proteomes" id="UP000559027">
    <property type="component" value="Unassembled WGS sequence"/>
</dbReference>
<feature type="domain" description="SWI/SNF and RSC complexes subunit Ssr4 N-terminal" evidence="2">
    <location>
        <begin position="16"/>
        <end position="141"/>
    </location>
</feature>
<evidence type="ECO:0000259" key="3">
    <source>
        <dbReference type="Pfam" id="PF20497"/>
    </source>
</evidence>
<organism evidence="4 5">
    <name type="scientific">Leucocoprinus leucothites</name>
    <dbReference type="NCBI Taxonomy" id="201217"/>
    <lineage>
        <taxon>Eukaryota</taxon>
        <taxon>Fungi</taxon>
        <taxon>Dikarya</taxon>
        <taxon>Basidiomycota</taxon>
        <taxon>Agaricomycotina</taxon>
        <taxon>Agaricomycetes</taxon>
        <taxon>Agaricomycetidae</taxon>
        <taxon>Agaricales</taxon>
        <taxon>Agaricineae</taxon>
        <taxon>Agaricaceae</taxon>
        <taxon>Leucocoprinus</taxon>
    </lineage>
</organism>
<evidence type="ECO:0000313" key="4">
    <source>
        <dbReference type="EMBL" id="KAF5361036.1"/>
    </source>
</evidence>
<feature type="compositionally biased region" description="Acidic residues" evidence="1">
    <location>
        <begin position="242"/>
        <end position="251"/>
    </location>
</feature>
<evidence type="ECO:0000256" key="1">
    <source>
        <dbReference type="SAM" id="MobiDB-lite"/>
    </source>
</evidence>
<dbReference type="EMBL" id="JAACJO010000003">
    <property type="protein sequence ID" value="KAF5361036.1"/>
    <property type="molecule type" value="Genomic_DNA"/>
</dbReference>